<dbReference type="SUPFAM" id="SSF51120">
    <property type="entry name" value="beta-Roll"/>
    <property type="match status" value="6"/>
</dbReference>
<dbReference type="PROSITE" id="PS51782">
    <property type="entry name" value="LYSM"/>
    <property type="match status" value="1"/>
</dbReference>
<evidence type="ECO:0000256" key="6">
    <source>
        <dbReference type="ARBA" id="ARBA00023026"/>
    </source>
</evidence>
<reference evidence="11 12" key="1">
    <citation type="submission" date="2016-07" db="EMBL/GenBank/DDBJ databases">
        <title>Comparative genomics of the Campylobacter concisus group.</title>
        <authorList>
            <person name="Miller W.G."/>
            <person name="Yee E."/>
            <person name="Chapman M.H."/>
            <person name="Huynh S."/>
            <person name="Bono J.L."/>
            <person name="On S.L.W."/>
            <person name="StLeger J."/>
            <person name="Foster G."/>
            <person name="Parker C.T."/>
        </authorList>
    </citation>
    <scope>NUCLEOTIDE SEQUENCE [LARGE SCALE GENOMIC DNA]</scope>
    <source>
        <strain evidence="11 12">ATCC 33238</strain>
    </source>
</reference>
<keyword evidence="9" id="KW-1133">Transmembrane helix</keyword>
<dbReference type="GO" id="GO:0005576">
    <property type="term" value="C:extracellular region"/>
    <property type="evidence" value="ECO:0007669"/>
    <property type="project" value="UniProtKB-SubCell"/>
</dbReference>
<keyword evidence="5" id="KW-0677">Repeat</keyword>
<dbReference type="GO" id="GO:0090729">
    <property type="term" value="F:toxin activity"/>
    <property type="evidence" value="ECO:0007669"/>
    <property type="project" value="UniProtKB-KW"/>
</dbReference>
<dbReference type="InterPro" id="IPR011049">
    <property type="entry name" value="Serralysin-like_metalloprot_C"/>
</dbReference>
<dbReference type="InterPro" id="IPR003995">
    <property type="entry name" value="RTX_toxin_determinant-A"/>
</dbReference>
<evidence type="ECO:0000256" key="2">
    <source>
        <dbReference type="ARBA" id="ARBA00004613"/>
    </source>
</evidence>
<dbReference type="Gene3D" id="3.10.350.10">
    <property type="entry name" value="LysM domain"/>
    <property type="match status" value="1"/>
</dbReference>
<dbReference type="KEGG" id="crx:CRECT_0480"/>
<dbReference type="PRINTS" id="PR01488">
    <property type="entry name" value="RTXTOXINA"/>
</dbReference>
<keyword evidence="3" id="KW-0964">Secreted</keyword>
<dbReference type="Pfam" id="PF06594">
    <property type="entry name" value="HCBP_related"/>
    <property type="match status" value="5"/>
</dbReference>
<evidence type="ECO:0000256" key="9">
    <source>
        <dbReference type="SAM" id="Phobius"/>
    </source>
</evidence>
<dbReference type="Pfam" id="PF01476">
    <property type="entry name" value="LysM"/>
    <property type="match status" value="1"/>
</dbReference>
<evidence type="ECO:0000256" key="8">
    <source>
        <dbReference type="SAM" id="MobiDB-lite"/>
    </source>
</evidence>
<feature type="transmembrane region" description="Helical" evidence="9">
    <location>
        <begin position="39"/>
        <end position="58"/>
    </location>
</feature>
<feature type="transmembrane region" description="Helical" evidence="9">
    <location>
        <begin position="78"/>
        <end position="100"/>
    </location>
</feature>
<name>A0A6G5QKI7_CAMRE</name>
<keyword evidence="6" id="KW-0843">Virulence</keyword>
<keyword evidence="7 9" id="KW-0472">Membrane</keyword>
<dbReference type="InterPro" id="IPR001343">
    <property type="entry name" value="Hemolysn_Ca-bd"/>
</dbReference>
<evidence type="ECO:0000259" key="10">
    <source>
        <dbReference type="PROSITE" id="PS51782"/>
    </source>
</evidence>
<comment type="subcellular location">
    <subcellularLocation>
        <location evidence="1">Membrane</location>
    </subcellularLocation>
    <subcellularLocation>
        <location evidence="2">Secreted</location>
    </subcellularLocation>
</comment>
<evidence type="ECO:0000256" key="7">
    <source>
        <dbReference type="ARBA" id="ARBA00023136"/>
    </source>
</evidence>
<dbReference type="Pfam" id="PF00353">
    <property type="entry name" value="HemolysinCabind"/>
    <property type="match status" value="11"/>
</dbReference>
<dbReference type="Proteomes" id="UP000502377">
    <property type="component" value="Chromosome"/>
</dbReference>
<organism evidence="11 12">
    <name type="scientific">Campylobacter rectus</name>
    <name type="common">Wolinella recta</name>
    <dbReference type="NCBI Taxonomy" id="203"/>
    <lineage>
        <taxon>Bacteria</taxon>
        <taxon>Pseudomonadati</taxon>
        <taxon>Campylobacterota</taxon>
        <taxon>Epsilonproteobacteria</taxon>
        <taxon>Campylobacterales</taxon>
        <taxon>Campylobacteraceae</taxon>
        <taxon>Campylobacter</taxon>
    </lineage>
</organism>
<dbReference type="PANTHER" id="PTHR38340:SF1">
    <property type="entry name" value="S-LAYER PROTEIN"/>
    <property type="match status" value="1"/>
</dbReference>
<dbReference type="PROSITE" id="PS00330">
    <property type="entry name" value="HEMOLYSIN_CALCIUM"/>
    <property type="match status" value="10"/>
</dbReference>
<dbReference type="PRINTS" id="PR00313">
    <property type="entry name" value="CABNDNGRPT"/>
</dbReference>
<feature type="region of interest" description="Disordered" evidence="8">
    <location>
        <begin position="875"/>
        <end position="912"/>
    </location>
</feature>
<dbReference type="PANTHER" id="PTHR38340">
    <property type="entry name" value="S-LAYER PROTEIN"/>
    <property type="match status" value="1"/>
</dbReference>
<feature type="transmembrane region" description="Helical" evidence="9">
    <location>
        <begin position="107"/>
        <end position="123"/>
    </location>
</feature>
<protein>
    <submittedName>
        <fullName evidence="11">RTX toxin related Ca2+-binding protein</fullName>
    </submittedName>
</protein>
<dbReference type="InterPro" id="IPR036779">
    <property type="entry name" value="LysM_dom_sf"/>
</dbReference>
<sequence>MSQSINLEGTQWISNIPSIYFDAVAEFTKKLGNKKLGTYVGRVGLGTGTIVDIVINLAKDPDNPGKVIASTVIANTTYYIAGSAVSSITAALIGGVAAAFGLATAPVWMMIGGALVVVGATAYNSTEGKQFIYDFVYNSLVESEKTMELFAPTIYGKISQKEFILKEIESSNGNFCKKVFPEYARYIQTRDLSKVDISTVSNSDFIQRITLEKNKNALAIKTASEVGSVKQATEIFEVINAMPNIPTVTLNSHTYDIRNLSNLEIRNAIDKIPKASFLLSNILIRTGEELDLGSKGIYKVKSGDTLSTIAQRNGMVTKELLKLNTWLVDEGRVSFLQNKVLVESNILELNEIDHVLVGDRNAENILIDANGGDDTLVGGNKKDILKGGEGFDTYYAGDKDIITDSDGKGEVYFDKTKLKGGTYDKEKKVYVSDDKSIEYKLSGDKLTVSKGGKSLTINKFTNSKKDPHLGIYLAENDDVEITVSDASAQEMKGVMSFDVSLNRTLKKGEYIDVLVKAKSDRQGSKEIEKKIRFKEDDKVKTFEYFWNDDEEKEEDEKISVNASVIDKSKKLKAEVKKQGTGTIKDDDGDEITVTVSDEEELEATGKMTFKVSLSRVLNKGEYVNISVNGENLEFLAKDQTKEYIKIWKDDKDKQGDRTIDAIATVGDVSKGLKVSVKKHGVGTIKDDDGDKIYVSISDASAKESEQKMTFDVSLSRTLNKGEFVKLVVNGEVIEFGAGEKTKKYEYTWKDDKKVEVDEKIDVFASVASKSPGLDVEFFKKGVGTIEDDDGGEVTVYTTSASAPEAAEEMTFFVSISRPLKEGEYVVASIYGQTVHFYKGSSTNHECKYTWKGEDDKIPEEDSKFKLTPSILDHSPGLKVKTESGTGTIIDDDKDPDDDDPENPTIPSDPLAIDLNRDGTRTLKLNGALNFDIDGNGFKEATGWISPEDAFLAYDRNGNGIIDDGTELFGDKTVTNTTFGYTGKTAANGFEALKAFDSNNDNIIDEKDEKFDKLLLWQDKNSNAVTDKGELKTLREHNIKSIDLNYKNINSTNNGNFIRQTSKVTFNDGTTTTADDIWFSVDLKDTIQPDMAIPNDIQALPEVHGFGNLYNLRSAMSKDSKLTGMIKEYMNLDFEAKQEKLDDILFRWTETENIDKTSRGGNIDARVLGAYEKITGKPFLQFGNNPNPWANAAITIKNRVKQFKDYLYASIELQTKYNGLLDTKYQYFNYDEKRFGYDFGKINKKLLQLYKDGKYEEVAILSDLVRKAGSYKPNLLDSFNANLTKLANGDKYFMAISSSIPLYGTKSNDNLRGSGGNDLIMGNAGNDELYGHDGNDTIYGHEGNDQIQGGNGDDILYGNEGEDRLYGNAGNDILDGGAGNDYLEGGAGNDTYVFGKGDGNDTIYNYSNSGKDEVDTIKFKEGITKEDLTFSRVYNNDYSSNLLIGIKGTNDSITVHSLFDGTSNAQGSLKEQFLINRIEFSDGSYMDAEDIKKAVLLSPNSNSIYGFNSNDTIRGDSADNYIFGHDGNDTIYGHEGNDQIQGGNGDDILYGNEGEDRLYGNAGNDILDGGAGNDYLEGGAGNDTYVFGKGDGNDTIYNYSNSGKDEVDTIKFKEGITKEDLTFSRVYNNDYSSNLLIGIKGTNDSITVHSLFDGTSNAQGSLKEQFLINRIEFSDGSYMDAEDIKKAVLLSPNSNSIYGFNSNDTIRGDSADNYIFGHDGNDTIYGHEGNDQIQGGNGDDILYGNEGEDRLYGNAGNDILDGGAGNDYLEGGAGNDTYVFGKGDGNDTIYNYSNSGKDEVDTIKFKEGITKEDLTFSRVYNNDYSSNLLIGIKGTNDSITVHSLFDGTSNAQGSLKEQFLINRIEFSDGSYMDAEDIKKAVLLSPNSNSIYGFNSNDTIRGDSADNYIFGHDGNDTIYGHEGNDQIQGGNGDDILYGNEGEDRLYGNAGNDILDGGAGNDYLEGGAGNDTYVFGKGDGNDTIYNYSNSGKDEVDTIKFKEGITKEDLTFSRVYNNDYSSNLLIGIKGTNDSITVHSLFDGTSNAQGSLKEQFLINRIEFSDGSYMDAEDIKKAVLLSPNSNSIYGFNSNDTIRGDSADNYIFGHDGNDTIYGHEGNDQIQGGNGDDILYGNEGEDRLYGNAGNDILDGGAGNDYLEGGAGNDTYVFGKGDGNDTIYNYSNSGKDEVDTIKFKEGITKEDLTFMYSGNNLSIKYGAGDTITVSNYVSNTTYQIDKIELDNGNFITNSQISKIIQDINAYAKDNGITSINHDTIRNNQDIMNLVMSGWNS</sequence>
<gene>
    <name evidence="11" type="ORF">CRECT_0480</name>
</gene>
<dbReference type="InterPro" id="IPR010566">
    <property type="entry name" value="Haemolys_ca-bd"/>
</dbReference>
<evidence type="ECO:0000256" key="4">
    <source>
        <dbReference type="ARBA" id="ARBA00022656"/>
    </source>
</evidence>
<evidence type="ECO:0000256" key="5">
    <source>
        <dbReference type="ARBA" id="ARBA00022737"/>
    </source>
</evidence>
<evidence type="ECO:0000313" key="12">
    <source>
        <dbReference type="Proteomes" id="UP000502377"/>
    </source>
</evidence>
<dbReference type="SUPFAM" id="SSF54106">
    <property type="entry name" value="LysM domain"/>
    <property type="match status" value="1"/>
</dbReference>
<dbReference type="SMART" id="SM00257">
    <property type="entry name" value="LysM"/>
    <property type="match status" value="1"/>
</dbReference>
<proteinExistence type="predicted"/>
<evidence type="ECO:0000256" key="1">
    <source>
        <dbReference type="ARBA" id="ARBA00004370"/>
    </source>
</evidence>
<dbReference type="SUPFAM" id="SSF141072">
    <property type="entry name" value="CalX-like"/>
    <property type="match status" value="2"/>
</dbReference>
<dbReference type="InterPro" id="IPR038081">
    <property type="entry name" value="CalX-like_sf"/>
</dbReference>
<dbReference type="Gene3D" id="2.150.10.10">
    <property type="entry name" value="Serralysin-like metalloprotease, C-terminal"/>
    <property type="match status" value="9"/>
</dbReference>
<dbReference type="InterPro" id="IPR050557">
    <property type="entry name" value="RTX_toxin/Mannuronan_C5-epim"/>
</dbReference>
<evidence type="ECO:0000256" key="3">
    <source>
        <dbReference type="ARBA" id="ARBA00022525"/>
    </source>
</evidence>
<dbReference type="GO" id="GO:0016020">
    <property type="term" value="C:membrane"/>
    <property type="evidence" value="ECO:0007669"/>
    <property type="project" value="UniProtKB-SubCell"/>
</dbReference>
<evidence type="ECO:0000313" key="11">
    <source>
        <dbReference type="EMBL" id="QCD46171.1"/>
    </source>
</evidence>
<keyword evidence="9" id="KW-0812">Transmembrane</keyword>
<dbReference type="InterPro" id="IPR018392">
    <property type="entry name" value="LysM"/>
</dbReference>
<dbReference type="EMBL" id="CP012543">
    <property type="protein sequence ID" value="QCD46171.1"/>
    <property type="molecule type" value="Genomic_DNA"/>
</dbReference>
<dbReference type="InterPro" id="IPR018511">
    <property type="entry name" value="Hemolysin-typ_Ca-bd_CS"/>
</dbReference>
<keyword evidence="4" id="KW-0800">Toxin</keyword>
<feature type="domain" description="LysM" evidence="10">
    <location>
        <begin position="296"/>
        <end position="341"/>
    </location>
</feature>
<accession>A0A6G5QKI7</accession>
<feature type="compositionally biased region" description="Acidic residues" evidence="8">
    <location>
        <begin position="889"/>
        <end position="901"/>
    </location>
</feature>
<dbReference type="GO" id="GO:0005509">
    <property type="term" value="F:calcium ion binding"/>
    <property type="evidence" value="ECO:0007669"/>
    <property type="project" value="InterPro"/>
</dbReference>
<feature type="region of interest" description="Disordered" evidence="8">
    <location>
        <begin position="1332"/>
        <end position="1351"/>
    </location>
</feature>
<dbReference type="CDD" id="cd00118">
    <property type="entry name" value="LysM"/>
    <property type="match status" value="1"/>
</dbReference>